<evidence type="ECO:0000313" key="2">
    <source>
        <dbReference type="EMBL" id="CAB5224823.1"/>
    </source>
</evidence>
<accession>A0A6J7X2Z6</accession>
<keyword evidence="1" id="KW-0472">Membrane</keyword>
<gene>
    <name evidence="2" type="ORF">UFOVP739_12</name>
</gene>
<proteinExistence type="predicted"/>
<feature type="transmembrane region" description="Helical" evidence="1">
    <location>
        <begin position="6"/>
        <end position="23"/>
    </location>
</feature>
<evidence type="ECO:0000256" key="1">
    <source>
        <dbReference type="SAM" id="Phobius"/>
    </source>
</evidence>
<reference evidence="2" key="1">
    <citation type="submission" date="2020-05" db="EMBL/GenBank/DDBJ databases">
        <authorList>
            <person name="Chiriac C."/>
            <person name="Salcher M."/>
            <person name="Ghai R."/>
            <person name="Kavagutti S V."/>
        </authorList>
    </citation>
    <scope>NUCLEOTIDE SEQUENCE</scope>
</reference>
<sequence length="54" mass="6087">MSDPVIVALIGGGFTVVVALLELTRRQNNRDHGENSRKLDYLADLFRDHLKGHK</sequence>
<organism evidence="2">
    <name type="scientific">uncultured Caudovirales phage</name>
    <dbReference type="NCBI Taxonomy" id="2100421"/>
    <lineage>
        <taxon>Viruses</taxon>
        <taxon>Duplodnaviria</taxon>
        <taxon>Heunggongvirae</taxon>
        <taxon>Uroviricota</taxon>
        <taxon>Caudoviricetes</taxon>
        <taxon>Peduoviridae</taxon>
        <taxon>Maltschvirus</taxon>
        <taxon>Maltschvirus maltsch</taxon>
    </lineage>
</organism>
<dbReference type="EMBL" id="LR798340">
    <property type="protein sequence ID" value="CAB5224823.1"/>
    <property type="molecule type" value="Genomic_DNA"/>
</dbReference>
<keyword evidence="1" id="KW-0812">Transmembrane</keyword>
<protein>
    <submittedName>
        <fullName evidence="2">Uncharacterized protein</fullName>
    </submittedName>
</protein>
<name>A0A6J7X2Z6_9CAUD</name>
<keyword evidence="1" id="KW-1133">Transmembrane helix</keyword>